<dbReference type="GO" id="GO:0005634">
    <property type="term" value="C:nucleus"/>
    <property type="evidence" value="ECO:0007669"/>
    <property type="project" value="UniProtKB-SubCell"/>
</dbReference>
<dbReference type="Proteomes" id="UP000814243">
    <property type="component" value="Unassembled WGS sequence"/>
</dbReference>
<evidence type="ECO:0000256" key="9">
    <source>
        <dbReference type="SAM" id="MobiDB-lite"/>
    </source>
</evidence>
<evidence type="ECO:0000256" key="3">
    <source>
        <dbReference type="ARBA" id="ARBA00022741"/>
    </source>
</evidence>
<dbReference type="PANTHER" id="PTHR43977">
    <property type="entry name" value="STRUCTURAL MAINTENANCE OF CHROMOSOMES PROTEIN 3"/>
    <property type="match status" value="1"/>
</dbReference>
<evidence type="ECO:0000313" key="11">
    <source>
        <dbReference type="EMBL" id="KAH9635451.1"/>
    </source>
</evidence>
<comment type="similarity">
    <text evidence="2">Belongs to the SMC family. SMC2 subfamily.</text>
</comment>
<evidence type="ECO:0000259" key="10">
    <source>
        <dbReference type="SMART" id="SM00968"/>
    </source>
</evidence>
<comment type="caution">
    <text evidence="11">The sequence shown here is derived from an EMBL/GenBank/DDBJ whole genome shotgun (WGS) entry which is preliminary data.</text>
</comment>
<feature type="coiled-coil region" evidence="8">
    <location>
        <begin position="800"/>
        <end position="848"/>
    </location>
</feature>
<organism evidence="11 12">
    <name type="scientific">Spodoptera exigua</name>
    <name type="common">Beet armyworm</name>
    <name type="synonym">Noctua fulgens</name>
    <dbReference type="NCBI Taxonomy" id="7107"/>
    <lineage>
        <taxon>Eukaryota</taxon>
        <taxon>Metazoa</taxon>
        <taxon>Ecdysozoa</taxon>
        <taxon>Arthropoda</taxon>
        <taxon>Hexapoda</taxon>
        <taxon>Insecta</taxon>
        <taxon>Pterygota</taxon>
        <taxon>Neoptera</taxon>
        <taxon>Endopterygota</taxon>
        <taxon>Lepidoptera</taxon>
        <taxon>Glossata</taxon>
        <taxon>Ditrysia</taxon>
        <taxon>Noctuoidea</taxon>
        <taxon>Noctuidae</taxon>
        <taxon>Amphipyrinae</taxon>
        <taxon>Spodoptera</taxon>
    </lineage>
</organism>
<feature type="region of interest" description="Disordered" evidence="9">
    <location>
        <begin position="1242"/>
        <end position="1274"/>
    </location>
</feature>
<reference evidence="11" key="1">
    <citation type="journal article" date="2021" name="G3 (Bethesda)">
        <title>Genome and transcriptome analysis of the beet armyworm Spodoptera exigua reveals targets for pest control. .</title>
        <authorList>
            <person name="Simon S."/>
            <person name="Breeschoten T."/>
            <person name="Jansen H.J."/>
            <person name="Dirks R.P."/>
            <person name="Schranz M.E."/>
            <person name="Ros V.I.D."/>
        </authorList>
    </citation>
    <scope>NUCLEOTIDE SEQUENCE</scope>
    <source>
        <strain evidence="11">TB_SE_WUR_2020</strain>
    </source>
</reference>
<feature type="coiled-coil region" evidence="8">
    <location>
        <begin position="163"/>
        <end position="272"/>
    </location>
</feature>
<feature type="region of interest" description="Disordered" evidence="9">
    <location>
        <begin position="536"/>
        <end position="590"/>
    </location>
</feature>
<dbReference type="Gene3D" id="3.40.50.300">
    <property type="entry name" value="P-loop containing nucleotide triphosphate hydrolases"/>
    <property type="match status" value="2"/>
</dbReference>
<dbReference type="Gene3D" id="3.30.70.1620">
    <property type="match status" value="1"/>
</dbReference>
<evidence type="ECO:0000313" key="12">
    <source>
        <dbReference type="Proteomes" id="UP000814243"/>
    </source>
</evidence>
<dbReference type="EMBL" id="JACEFF010000549">
    <property type="protein sequence ID" value="KAH9635451.1"/>
    <property type="molecule type" value="Genomic_DNA"/>
</dbReference>
<dbReference type="GO" id="GO:0016887">
    <property type="term" value="F:ATP hydrolysis activity"/>
    <property type="evidence" value="ECO:0007669"/>
    <property type="project" value="InterPro"/>
</dbReference>
<dbReference type="InterPro" id="IPR010935">
    <property type="entry name" value="SMC_hinge"/>
</dbReference>
<keyword evidence="4" id="KW-0067">ATP-binding</keyword>
<dbReference type="InterPro" id="IPR036277">
    <property type="entry name" value="SMC_hinge_sf"/>
</dbReference>
<feature type="coiled-coil region" evidence="8">
    <location>
        <begin position="891"/>
        <end position="946"/>
    </location>
</feature>
<evidence type="ECO:0000256" key="8">
    <source>
        <dbReference type="SAM" id="Coils"/>
    </source>
</evidence>
<feature type="region of interest" description="Disordered" evidence="9">
    <location>
        <begin position="380"/>
        <end position="409"/>
    </location>
</feature>
<dbReference type="GO" id="GO:0030261">
    <property type="term" value="P:chromosome condensation"/>
    <property type="evidence" value="ECO:0007669"/>
    <property type="project" value="UniProtKB-KW"/>
</dbReference>
<dbReference type="Pfam" id="PF06470">
    <property type="entry name" value="SMC_hinge"/>
    <property type="match status" value="1"/>
</dbReference>
<feature type="coiled-coil region" evidence="8">
    <location>
        <begin position="683"/>
        <end position="717"/>
    </location>
</feature>
<protein>
    <recommendedName>
        <fullName evidence="10">SMC hinge domain-containing protein</fullName>
    </recommendedName>
</protein>
<dbReference type="SUPFAM" id="SSF75553">
    <property type="entry name" value="Smc hinge domain"/>
    <property type="match status" value="1"/>
</dbReference>
<sequence>MHIKSIVLDGFKSYGNRVEINGFDPEFNAITGLNGTGKSNILDAICFVLGISNLTNAGITKATVSITFDNRNKDQCPIGLENNDEFTVTRQIVMGGKNKYLVNGLNVQNKRVTDMFCSVQLNVNNPHFLIMQGRITKVLNMKPPEILSMVEEAAGTRMYETKKQAAEKTIERKDAKLRELNEIIRESIAPKLQKLQDERAQFQEYQKVVRELENLTRLHIAYNYVTAEEQTKEAESKLAQVKDEIKSKQEQIKQNEADVTDFEKQISELSKKVDEESGAALRALEAELSELGAADAGAAADERAARDALQSHSARGRLLARALADDEAAAAAKRRALDQVESTFESLREKHQNSTAVLAEAQQKFLEVSSGLEGASESLQDQLMAAKQEASEAATRISQSEMEKKHAENRLRALEREFDSSSAQFQRDQENIGRHEAQLAELQAELARLGGAARREADLAEAARGLARRERAARDAVDARAPRLARCRLRYKKPEPGFDDKRVYGTICRLIDVVDPIYCTALETAAGGRCPCAAVQRGGGHGGDQQAAPAARGAGAQDHHHPAQQDQRTRHRPRHRAAGAADRTSPRPRYMLGSAPARPDTLCLQGGGPDNVQLALDLVQYPAELRPAMAWVWGGTLVCRDLDTAKRVTFHPSVRRRTVTLDGDVFDPSGTLSGGARVKGGSVLMQLQELKQLEEEHKAIKEQLSQCNEELKSLQQAGEKHTSAQQKFDVMSHELDVIKARLATTSHAQTHEEIQSLRARVQELGAGVARDAAARDLADARARDLSLKLRDLKGHRDREFKKAEEALKKAKKEAELHSNSWKQHEQELETLKLEVSELEKAVAASKLQLADNGAAADLLQRNLAAAAQLHAAASSAVKDMQSRIKSQKAEIASRNTEISRLLQKKEKLRKNNGELELKIQELEYKLNELQTEAAELRAKITNLEKANPWISSERSYFGAPGGIFDFQARQAGAAASRLAQLQARRDGLARGLNARAHTLLGKEEEQYQELLHKKQIVEADRAKLVAVMAELDEKKRKTLVAACEQVNKDFGSIFSTLLPGAEAKLTPPEGQTVLDGLEVKDFNNLKRKRRKASGYSTQGFRRLAGTYVCTQVKVGFNGTWKESLGELSGGQRSLVALSLVLGMLRWQPAPLYVLDEVDAALDLSHTQNIGLMLRTHFRHSQVLSPHPLPPPLPHTDAALDLSHTQNIGLMLRTHFRHSQVLSPTHSLPTPHTDAALDLSHTEHRPHAAHALPPLAGTLPHPLPPHSPHRRRARPSHTQNIGLMLRTHFRHSQVLSPPTPSPLPTQTPRSTSHTQNIGPHAAHALPPLAGTLPTHSLPTPHTDAALDLSHTQNIGLMLRTHFRHSQVLSPHPLPPPLPHTDAALDLSHTQNIGLMLRTHFRHSQVLSPTHPPPLPHTDAALDLSHTQNIGLMLRTHFRHCSYRAHRDCSWADVMERCRENTILASYPTNIYRGVKIVLRVHYKHSSLVG</sequence>
<evidence type="ECO:0000256" key="1">
    <source>
        <dbReference type="ARBA" id="ARBA00004123"/>
    </source>
</evidence>
<feature type="compositionally biased region" description="Low complexity" evidence="9">
    <location>
        <begin position="1248"/>
        <end position="1259"/>
    </location>
</feature>
<keyword evidence="7" id="KW-0131">Cell cycle</keyword>
<dbReference type="CDD" id="cd03273">
    <property type="entry name" value="ABC_SMC2_euk"/>
    <property type="match status" value="1"/>
</dbReference>
<dbReference type="GO" id="GO:0005694">
    <property type="term" value="C:chromosome"/>
    <property type="evidence" value="ECO:0007669"/>
    <property type="project" value="InterPro"/>
</dbReference>
<name>A0A922MFA6_SPOEX</name>
<dbReference type="SUPFAM" id="SSF52540">
    <property type="entry name" value="P-loop containing nucleoside triphosphate hydrolases"/>
    <property type="match status" value="1"/>
</dbReference>
<evidence type="ECO:0000256" key="2">
    <source>
        <dbReference type="ARBA" id="ARBA00005231"/>
    </source>
</evidence>
<dbReference type="InterPro" id="IPR027120">
    <property type="entry name" value="Smc2_ABC"/>
</dbReference>
<gene>
    <name evidence="11" type="ORF">HF086_003205</name>
</gene>
<feature type="compositionally biased region" description="Low complexity" evidence="9">
    <location>
        <begin position="544"/>
        <end position="556"/>
    </location>
</feature>
<accession>A0A922MFA6</accession>
<evidence type="ECO:0000256" key="4">
    <source>
        <dbReference type="ARBA" id="ARBA00022840"/>
    </source>
</evidence>
<comment type="subcellular location">
    <subcellularLocation>
        <location evidence="1">Nucleus</location>
    </subcellularLocation>
</comment>
<dbReference type="SMART" id="SM00968">
    <property type="entry name" value="SMC_hinge"/>
    <property type="match status" value="1"/>
</dbReference>
<evidence type="ECO:0000256" key="5">
    <source>
        <dbReference type="ARBA" id="ARBA00023054"/>
    </source>
</evidence>
<keyword evidence="6" id="KW-0226">DNA condensation</keyword>
<feature type="domain" description="SMC hinge" evidence="10">
    <location>
        <begin position="501"/>
        <end position="649"/>
    </location>
</feature>
<dbReference type="GO" id="GO:0005524">
    <property type="term" value="F:ATP binding"/>
    <property type="evidence" value="ECO:0007669"/>
    <property type="project" value="UniProtKB-KW"/>
</dbReference>
<evidence type="ECO:0000256" key="7">
    <source>
        <dbReference type="ARBA" id="ARBA00023306"/>
    </source>
</evidence>
<feature type="compositionally biased region" description="Low complexity" evidence="9">
    <location>
        <begin position="1305"/>
        <end position="1341"/>
    </location>
</feature>
<dbReference type="Pfam" id="PF02463">
    <property type="entry name" value="SMC_N"/>
    <property type="match status" value="1"/>
</dbReference>
<keyword evidence="3" id="KW-0547">Nucleotide-binding</keyword>
<keyword evidence="5 8" id="KW-0175">Coiled coil</keyword>
<proteinExistence type="inferred from homology"/>
<evidence type="ECO:0000256" key="6">
    <source>
        <dbReference type="ARBA" id="ARBA00023067"/>
    </source>
</evidence>
<dbReference type="InterPro" id="IPR003395">
    <property type="entry name" value="RecF/RecN/SMC_N"/>
</dbReference>
<dbReference type="InterPro" id="IPR027417">
    <property type="entry name" value="P-loop_NTPase"/>
</dbReference>
<feature type="region of interest" description="Disordered" evidence="9">
    <location>
        <begin position="1292"/>
        <end position="1343"/>
    </location>
</feature>